<accession>A0A5S6QKF8</accession>
<feature type="signal peptide" evidence="1">
    <location>
        <begin position="1"/>
        <end position="19"/>
    </location>
</feature>
<dbReference type="STRING" id="70415.A0A5S6QKF8"/>
<evidence type="ECO:0000256" key="1">
    <source>
        <dbReference type="SAM" id="SignalP"/>
    </source>
</evidence>
<protein>
    <submittedName>
        <fullName evidence="3">Uncharacterized protein</fullName>
    </submittedName>
</protein>
<organism evidence="2 3">
    <name type="scientific">Trichuris muris</name>
    <name type="common">Mouse whipworm</name>
    <dbReference type="NCBI Taxonomy" id="70415"/>
    <lineage>
        <taxon>Eukaryota</taxon>
        <taxon>Metazoa</taxon>
        <taxon>Ecdysozoa</taxon>
        <taxon>Nematoda</taxon>
        <taxon>Enoplea</taxon>
        <taxon>Dorylaimia</taxon>
        <taxon>Trichinellida</taxon>
        <taxon>Trichuridae</taxon>
        <taxon>Trichuris</taxon>
    </lineage>
</organism>
<dbReference type="PANTHER" id="PTHR20910">
    <property type="entry name" value="AGAP001623-PA"/>
    <property type="match status" value="1"/>
</dbReference>
<dbReference type="InterPro" id="IPR036423">
    <property type="entry name" value="SOD-like_Cu/Zn_dom_sf"/>
</dbReference>
<evidence type="ECO:0000313" key="3">
    <source>
        <dbReference type="WBParaSite" id="TMUE_2000007377.1"/>
    </source>
</evidence>
<dbReference type="WBParaSite" id="TMUE_2000007377.1">
    <property type="protein sequence ID" value="TMUE_2000007377.1"/>
    <property type="gene ID" value="WBGene00285622"/>
</dbReference>
<dbReference type="Proteomes" id="UP000046395">
    <property type="component" value="Unassembled WGS sequence"/>
</dbReference>
<keyword evidence="2" id="KW-1185">Reference proteome</keyword>
<proteinExistence type="predicted"/>
<dbReference type="GO" id="GO:0046872">
    <property type="term" value="F:metal ion binding"/>
    <property type="evidence" value="ECO:0007669"/>
    <property type="project" value="InterPro"/>
</dbReference>
<dbReference type="AlphaFoldDB" id="A0A5S6QKF8"/>
<dbReference type="GO" id="GO:0006801">
    <property type="term" value="P:superoxide metabolic process"/>
    <property type="evidence" value="ECO:0007669"/>
    <property type="project" value="InterPro"/>
</dbReference>
<dbReference type="InterPro" id="IPR053257">
    <property type="entry name" value="Cu-only_SOD"/>
</dbReference>
<evidence type="ECO:0000313" key="2">
    <source>
        <dbReference type="Proteomes" id="UP000046395"/>
    </source>
</evidence>
<dbReference type="Gene3D" id="2.60.40.200">
    <property type="entry name" value="Superoxide dismutase, copper/zinc binding domain"/>
    <property type="match status" value="2"/>
</dbReference>
<feature type="chain" id="PRO_5024335165" evidence="1">
    <location>
        <begin position="20"/>
        <end position="827"/>
    </location>
</feature>
<sequence length="827" mass="91366">MRFLLLFNPVVALLARVSAFQVELPIADQGVTGWIQIKPSTPGLAVVAINLTGAPATANAANLSFHTSPFAYGDQECSALAETPYISSNSTFRLPIVDDQLSGEIQLDASILNKIFSVLITFHHSGVSVCATSTANSRIYVSRFYGSQVAGPVFFFVSNGAVTVLSNLVNGENTDTAISWSIRKKWWQLERDDREPTLHSCQNSADKAPVWYSTHEENDYLQPDITSQVTTARGMSDKHLSNLDMGVLVLHRAEGDEWRSSTLLGCARITHLPSYEFGTVAATFPNSSTVLFEQPSPFHPLIISSGEPELTDLAVFVPNQRNQSHCGQFDPSLNLNVLKSTNLLPSKHKSGGPFSIVATDATLYGENSILKHLLVVGKSSANSRCTLIEPSNFMTATAKFFYPAIGEVHFYQDQRSWESVTFIIPKIRHLFDLSVPDKAEWMITERRIGWSQEEMACSTDTDTFDPTRIQSHYCRRASETCPIGSLTEKLGQLFTGSHNELTGLGIYATTTVPLSGPYSVIGNTLRLGLGFADSCANIEIEKPKPDQHAELWKEFQNKSVPVFLSATFDGEILKGKVQMAQIAAERKAAFSIQPAVMFYEVLSVEEDEPFEVSILESDNETECDRAAAVYNPFYLPTDAENYTTLCHVSALSCAIGDISGQTSNLIRTGTPGRVKIPYLPLQGPYNVERKILRLTSKENDKRVACATLESMELRAANITAAKTLSEREIRAIFKETFHLEDHELFLKRREAAIDFANCLHYIIFIADKRDNNDLKQFFSSNRWAQFNVLWKSLRPNDCVVASGASSPGLTLLTAAAFVTAAMVKCVH</sequence>
<reference evidence="3" key="1">
    <citation type="submission" date="2019-12" db="UniProtKB">
        <authorList>
            <consortium name="WormBaseParasite"/>
        </authorList>
    </citation>
    <scope>IDENTIFICATION</scope>
</reference>
<name>A0A5S6QKF8_TRIMR</name>
<dbReference type="PANTHER" id="PTHR20910:SF1">
    <property type="entry name" value="SUPEROXIDE DISMUTASE COPPER_ZINC BINDING DOMAIN-CONTAINING PROTEIN"/>
    <property type="match status" value="1"/>
</dbReference>
<keyword evidence="1" id="KW-0732">Signal</keyword>